<evidence type="ECO:0000313" key="3">
    <source>
        <dbReference type="Proteomes" id="UP000829992"/>
    </source>
</evidence>
<gene>
    <name evidence="2" type="ORF">M4V62_04500</name>
</gene>
<dbReference type="Proteomes" id="UP000829992">
    <property type="component" value="Chromosome"/>
</dbReference>
<dbReference type="EMBL" id="CP097289">
    <property type="protein sequence ID" value="UQT54408.1"/>
    <property type="molecule type" value="Genomic_DNA"/>
</dbReference>
<keyword evidence="3" id="KW-1185">Reference proteome</keyword>
<evidence type="ECO:0000256" key="1">
    <source>
        <dbReference type="SAM" id="MobiDB-lite"/>
    </source>
</evidence>
<reference evidence="2 3" key="1">
    <citation type="submission" date="2022-05" db="EMBL/GenBank/DDBJ databases">
        <authorList>
            <person name="Zhou X."/>
            <person name="Li K."/>
            <person name="Man Y."/>
        </authorList>
    </citation>
    <scope>NUCLEOTIDE SEQUENCE [LARGE SCALE GENOMIC DNA]</scope>
    <source>
        <strain evidence="2 3">MS405</strain>
    </source>
</reference>
<protein>
    <submittedName>
        <fullName evidence="2">Uncharacterized protein</fullName>
    </submittedName>
</protein>
<name>A0ABY4PN02_9ACTN</name>
<sequence>MTAGWAAEPSGPSDVDLIENPPPTVAADVRGQVSGYDLEHAEIVDTGEWL</sequence>
<accession>A0ABY4PN02</accession>
<proteinExistence type="predicted"/>
<organism evidence="2 3">
    <name type="scientific">Streptomyces durmitorensis</name>
    <dbReference type="NCBI Taxonomy" id="319947"/>
    <lineage>
        <taxon>Bacteria</taxon>
        <taxon>Bacillati</taxon>
        <taxon>Actinomycetota</taxon>
        <taxon>Actinomycetes</taxon>
        <taxon>Kitasatosporales</taxon>
        <taxon>Streptomycetaceae</taxon>
        <taxon>Streptomyces</taxon>
    </lineage>
</organism>
<feature type="region of interest" description="Disordered" evidence="1">
    <location>
        <begin position="1"/>
        <end position="22"/>
    </location>
</feature>
<dbReference type="RefSeq" id="WP_249585904.1">
    <property type="nucleotide sequence ID" value="NZ_BAAAQL010000002.1"/>
</dbReference>
<evidence type="ECO:0000313" key="2">
    <source>
        <dbReference type="EMBL" id="UQT54408.1"/>
    </source>
</evidence>